<feature type="transmembrane region" description="Helical" evidence="9">
    <location>
        <begin position="152"/>
        <end position="173"/>
    </location>
</feature>
<evidence type="ECO:0000256" key="7">
    <source>
        <dbReference type="ARBA" id="ARBA00023136"/>
    </source>
</evidence>
<feature type="transmembrane region" description="Helical" evidence="9">
    <location>
        <begin position="35"/>
        <end position="57"/>
    </location>
</feature>
<accession>A0ABW2A2K5</accession>
<reference evidence="12" key="1">
    <citation type="journal article" date="2019" name="Int. J. Syst. Evol. Microbiol.">
        <title>The Global Catalogue of Microorganisms (GCM) 10K type strain sequencing project: providing services to taxonomists for standard genome sequencing and annotation.</title>
        <authorList>
            <consortium name="The Broad Institute Genomics Platform"/>
            <consortium name="The Broad Institute Genome Sequencing Center for Infectious Disease"/>
            <person name="Wu L."/>
            <person name="Ma J."/>
        </authorList>
    </citation>
    <scope>NUCLEOTIDE SEQUENCE [LARGE SCALE GENOMIC DNA]</scope>
    <source>
        <strain evidence="12">NBRC 111756</strain>
    </source>
</reference>
<proteinExistence type="inferred from homology"/>
<feature type="transmembrane region" description="Helical" evidence="9">
    <location>
        <begin position="112"/>
        <end position="132"/>
    </location>
</feature>
<feature type="transmembrane region" description="Helical" evidence="9">
    <location>
        <begin position="77"/>
        <end position="100"/>
    </location>
</feature>
<evidence type="ECO:0000256" key="6">
    <source>
        <dbReference type="ARBA" id="ARBA00022989"/>
    </source>
</evidence>
<comment type="similarity">
    <text evidence="8 9">Belongs to the TRAP transporter small permease family.</text>
</comment>
<dbReference type="RefSeq" id="WP_379910115.1">
    <property type="nucleotide sequence ID" value="NZ_JBHSWE010000001.1"/>
</dbReference>
<dbReference type="InterPro" id="IPR055348">
    <property type="entry name" value="DctQ"/>
</dbReference>
<dbReference type="PANTHER" id="PTHR35011">
    <property type="entry name" value="2,3-DIKETO-L-GULONATE TRAP TRANSPORTER SMALL PERMEASE PROTEIN YIAM"/>
    <property type="match status" value="1"/>
</dbReference>
<comment type="function">
    <text evidence="9">Part of the tripartite ATP-independent periplasmic (TRAP) transport system.</text>
</comment>
<comment type="subunit">
    <text evidence="9">The complex comprises the extracytoplasmic solute receptor protein and the two transmembrane proteins.</text>
</comment>
<dbReference type="PANTHER" id="PTHR35011:SF2">
    <property type="entry name" value="2,3-DIKETO-L-GULONATE TRAP TRANSPORTER SMALL PERMEASE PROTEIN YIAM"/>
    <property type="match status" value="1"/>
</dbReference>
<dbReference type="InterPro" id="IPR007387">
    <property type="entry name" value="TRAP_DctQ"/>
</dbReference>
<evidence type="ECO:0000256" key="5">
    <source>
        <dbReference type="ARBA" id="ARBA00022692"/>
    </source>
</evidence>
<evidence type="ECO:0000313" key="11">
    <source>
        <dbReference type="EMBL" id="MFC6671616.1"/>
    </source>
</evidence>
<evidence type="ECO:0000259" key="10">
    <source>
        <dbReference type="Pfam" id="PF04290"/>
    </source>
</evidence>
<dbReference type="Pfam" id="PF04290">
    <property type="entry name" value="DctQ"/>
    <property type="match status" value="1"/>
</dbReference>
<evidence type="ECO:0000313" key="12">
    <source>
        <dbReference type="Proteomes" id="UP001596422"/>
    </source>
</evidence>
<evidence type="ECO:0000256" key="1">
    <source>
        <dbReference type="ARBA" id="ARBA00004429"/>
    </source>
</evidence>
<organism evidence="11 12">
    <name type="scientific">Marinobacterium aestuariivivens</name>
    <dbReference type="NCBI Taxonomy" id="1698799"/>
    <lineage>
        <taxon>Bacteria</taxon>
        <taxon>Pseudomonadati</taxon>
        <taxon>Pseudomonadota</taxon>
        <taxon>Gammaproteobacteria</taxon>
        <taxon>Oceanospirillales</taxon>
        <taxon>Oceanospirillaceae</taxon>
        <taxon>Marinobacterium</taxon>
    </lineage>
</organism>
<evidence type="ECO:0000256" key="8">
    <source>
        <dbReference type="ARBA" id="ARBA00038436"/>
    </source>
</evidence>
<dbReference type="Proteomes" id="UP001596422">
    <property type="component" value="Unassembled WGS sequence"/>
</dbReference>
<keyword evidence="4 9" id="KW-0997">Cell inner membrane</keyword>
<gene>
    <name evidence="11" type="ORF">ACFQDL_17230</name>
</gene>
<feature type="domain" description="Tripartite ATP-independent periplasmic transporters DctQ component" evidence="10">
    <location>
        <begin position="48"/>
        <end position="174"/>
    </location>
</feature>
<keyword evidence="7 9" id="KW-0472">Membrane</keyword>
<keyword evidence="6 9" id="KW-1133">Transmembrane helix</keyword>
<protein>
    <recommendedName>
        <fullName evidence="9">TRAP transporter small permease protein</fullName>
    </recommendedName>
</protein>
<sequence>MNERVLDGTSMAGEEAPVASPLVRRYQQMLRAVDGLSYGAIALMMTLMTGLVTAQVVLRYFFGDSIDWADEVSRLAFVWSIFLALPHGIKKGIHVGIDILINRFGSRMRENLMRLMLALSAMLMLIVMWNAGMVAREAWGEMMPTVDLSVSVFYVAVIISMAHCFLHLLFLVWQGSDVWGND</sequence>
<keyword evidence="5 9" id="KW-0812">Transmembrane</keyword>
<keyword evidence="3" id="KW-1003">Cell membrane</keyword>
<dbReference type="EMBL" id="JBHSWE010000001">
    <property type="protein sequence ID" value="MFC6671616.1"/>
    <property type="molecule type" value="Genomic_DNA"/>
</dbReference>
<comment type="caution">
    <text evidence="11">The sequence shown here is derived from an EMBL/GenBank/DDBJ whole genome shotgun (WGS) entry which is preliminary data.</text>
</comment>
<evidence type="ECO:0000256" key="4">
    <source>
        <dbReference type="ARBA" id="ARBA00022519"/>
    </source>
</evidence>
<evidence type="ECO:0000256" key="2">
    <source>
        <dbReference type="ARBA" id="ARBA00022448"/>
    </source>
</evidence>
<comment type="subcellular location">
    <subcellularLocation>
        <location evidence="1 9">Cell inner membrane</location>
        <topology evidence="1 9">Multi-pass membrane protein</topology>
    </subcellularLocation>
</comment>
<name>A0ABW2A2K5_9GAMM</name>
<evidence type="ECO:0000256" key="9">
    <source>
        <dbReference type="RuleBase" id="RU369079"/>
    </source>
</evidence>
<evidence type="ECO:0000256" key="3">
    <source>
        <dbReference type="ARBA" id="ARBA00022475"/>
    </source>
</evidence>
<keyword evidence="12" id="KW-1185">Reference proteome</keyword>
<keyword evidence="2 9" id="KW-0813">Transport</keyword>